<evidence type="ECO:0000313" key="3">
    <source>
        <dbReference type="EMBL" id="KAG1820915.1"/>
    </source>
</evidence>
<keyword evidence="2" id="KW-0472">Membrane</keyword>
<dbReference type="Proteomes" id="UP000807769">
    <property type="component" value="Unassembled WGS sequence"/>
</dbReference>
<feature type="transmembrane region" description="Helical" evidence="2">
    <location>
        <begin position="166"/>
        <end position="189"/>
    </location>
</feature>
<evidence type="ECO:0000313" key="4">
    <source>
        <dbReference type="Proteomes" id="UP000807769"/>
    </source>
</evidence>
<feature type="region of interest" description="Disordered" evidence="1">
    <location>
        <begin position="247"/>
        <end position="271"/>
    </location>
</feature>
<protein>
    <submittedName>
        <fullName evidence="3">Uncharacterized protein</fullName>
    </submittedName>
</protein>
<keyword evidence="4" id="KW-1185">Reference proteome</keyword>
<comment type="caution">
    <text evidence="3">The sequence shown here is derived from an EMBL/GenBank/DDBJ whole genome shotgun (WGS) entry which is preliminary data.</text>
</comment>
<accession>A0A9P7EH71</accession>
<proteinExistence type="predicted"/>
<evidence type="ECO:0000256" key="2">
    <source>
        <dbReference type="SAM" id="Phobius"/>
    </source>
</evidence>
<keyword evidence="2" id="KW-1133">Transmembrane helix</keyword>
<name>A0A9P7EH71_9AGAM</name>
<evidence type="ECO:0000256" key="1">
    <source>
        <dbReference type="SAM" id="MobiDB-lite"/>
    </source>
</evidence>
<gene>
    <name evidence="3" type="ORF">BJ212DRAFT_968379</name>
</gene>
<dbReference type="EMBL" id="JABBWG010000007">
    <property type="protein sequence ID" value="KAG1820915.1"/>
    <property type="molecule type" value="Genomic_DNA"/>
</dbReference>
<dbReference type="RefSeq" id="XP_041195982.1">
    <property type="nucleotide sequence ID" value="XM_041344474.1"/>
</dbReference>
<dbReference type="AlphaFoldDB" id="A0A9P7EH71"/>
<dbReference type="GeneID" id="64638490"/>
<organism evidence="3 4">
    <name type="scientific">Suillus subaureus</name>
    <dbReference type="NCBI Taxonomy" id="48587"/>
    <lineage>
        <taxon>Eukaryota</taxon>
        <taxon>Fungi</taxon>
        <taxon>Dikarya</taxon>
        <taxon>Basidiomycota</taxon>
        <taxon>Agaricomycotina</taxon>
        <taxon>Agaricomycetes</taxon>
        <taxon>Agaricomycetidae</taxon>
        <taxon>Boletales</taxon>
        <taxon>Suillineae</taxon>
        <taxon>Suillaceae</taxon>
        <taxon>Suillus</taxon>
    </lineage>
</organism>
<reference evidence="3" key="1">
    <citation type="journal article" date="2020" name="New Phytol.">
        <title>Comparative genomics reveals dynamic genome evolution in host specialist ectomycorrhizal fungi.</title>
        <authorList>
            <person name="Lofgren L.A."/>
            <person name="Nguyen N.H."/>
            <person name="Vilgalys R."/>
            <person name="Ruytinx J."/>
            <person name="Liao H.L."/>
            <person name="Branco S."/>
            <person name="Kuo A."/>
            <person name="LaButti K."/>
            <person name="Lipzen A."/>
            <person name="Andreopoulos W."/>
            <person name="Pangilinan J."/>
            <person name="Riley R."/>
            <person name="Hundley H."/>
            <person name="Na H."/>
            <person name="Barry K."/>
            <person name="Grigoriev I.V."/>
            <person name="Stajich J.E."/>
            <person name="Kennedy P.G."/>
        </authorList>
    </citation>
    <scope>NUCLEOTIDE SEQUENCE</scope>
    <source>
        <strain evidence="3">MN1</strain>
    </source>
</reference>
<keyword evidence="2" id="KW-0812">Transmembrane</keyword>
<dbReference type="OrthoDB" id="2688658at2759"/>
<sequence length="271" mass="29978">MLIVATSLDIFLQGIGEYSFLNATICNVAPHVASFNVTYDQSMISVDHQPHSIQLLQNDSTTVIAFLVEVVYRVAISTQTTYNNPLGELLQLNTTDPMASAMNILENYFRGIVEFSGTYLRSAYFAEGASANSAMQDLFANKSAFIPLNGTMYITTYGWYRGRRTYIYTLVIFTVIWAVTVSAAVYSLIQERTHPRSCTTFDASNPVHLMVASSAGGLETLARFEDNVALENEHARVRLLDGRDVAPDDAVGEKTSAQPTRSTMPRFEIVP</sequence>